<keyword evidence="3" id="KW-1185">Reference proteome</keyword>
<dbReference type="HOGENOM" id="CLU_1379490_0_0_1"/>
<reference evidence="3" key="1">
    <citation type="submission" date="2012-12" db="EMBL/GenBank/DDBJ databases">
        <authorList>
            <person name="Hellsten U."/>
            <person name="Grimwood J."/>
            <person name="Chapman J.A."/>
            <person name="Shapiro H."/>
            <person name="Aerts A."/>
            <person name="Otillar R.P."/>
            <person name="Terry A.Y."/>
            <person name="Boore J.L."/>
            <person name="Simakov O."/>
            <person name="Marletaz F."/>
            <person name="Cho S.-J."/>
            <person name="Edsinger-Gonzales E."/>
            <person name="Havlak P."/>
            <person name="Kuo D.-H."/>
            <person name="Larsson T."/>
            <person name="Lv J."/>
            <person name="Arendt D."/>
            <person name="Savage R."/>
            <person name="Osoegawa K."/>
            <person name="de Jong P."/>
            <person name="Lindberg D.R."/>
            <person name="Seaver E.C."/>
            <person name="Weisblat D.A."/>
            <person name="Putnam N.H."/>
            <person name="Grigoriev I.V."/>
            <person name="Rokhsar D.S."/>
        </authorList>
    </citation>
    <scope>NUCLEOTIDE SEQUENCE</scope>
</reference>
<proteinExistence type="predicted"/>
<dbReference type="EMBL" id="KB096983">
    <property type="protein sequence ID" value="ESO00294.1"/>
    <property type="molecule type" value="Genomic_DNA"/>
</dbReference>
<evidence type="ECO:0000313" key="3">
    <source>
        <dbReference type="Proteomes" id="UP000015101"/>
    </source>
</evidence>
<sequence>MGPRGCIALVINPGKGLPDTGSALKVQLLASSLLLMGNSEGAKAGSWRLNQMTWVHSDNKTRVDEIYEAKDTTLGKRSKAKIDSLTYSICDLEHLNAQQIRNDSCGVSLNIALELDRYQNDITALSETRLDWHHWQTCYEGSWAFRKKHQDWFDENRPGILNRLQTKKEALKNKLAIQTLNLTWIELRTKFKVRQEND</sequence>
<dbReference type="AlphaFoldDB" id="T1FA82"/>
<gene>
    <name evidence="2" type="primary">20205731</name>
    <name evidence="1" type="ORF">HELRODRAFT_176159</name>
</gene>
<name>T1FA82_HELRO</name>
<dbReference type="RefSeq" id="XP_009021728.1">
    <property type="nucleotide sequence ID" value="XM_009023480.1"/>
</dbReference>
<dbReference type="GeneID" id="20205731"/>
<dbReference type="EMBL" id="AMQM01005563">
    <property type="status" value="NOT_ANNOTATED_CDS"/>
    <property type="molecule type" value="Genomic_DNA"/>
</dbReference>
<dbReference type="KEGG" id="hro:HELRODRAFT_176159"/>
<organism evidence="2 3">
    <name type="scientific">Helobdella robusta</name>
    <name type="common">Californian leech</name>
    <dbReference type="NCBI Taxonomy" id="6412"/>
    <lineage>
        <taxon>Eukaryota</taxon>
        <taxon>Metazoa</taxon>
        <taxon>Spiralia</taxon>
        <taxon>Lophotrochozoa</taxon>
        <taxon>Annelida</taxon>
        <taxon>Clitellata</taxon>
        <taxon>Hirudinea</taxon>
        <taxon>Rhynchobdellida</taxon>
        <taxon>Glossiphoniidae</taxon>
        <taxon>Helobdella</taxon>
    </lineage>
</organism>
<evidence type="ECO:0000313" key="1">
    <source>
        <dbReference type="EMBL" id="ESO00294.1"/>
    </source>
</evidence>
<evidence type="ECO:0000313" key="2">
    <source>
        <dbReference type="EnsemblMetazoa" id="HelroP176159"/>
    </source>
</evidence>
<dbReference type="InParanoid" id="T1FA82"/>
<accession>T1FA82</accession>
<dbReference type="EnsemblMetazoa" id="HelroT176159">
    <property type="protein sequence ID" value="HelroP176159"/>
    <property type="gene ID" value="HelroG176159"/>
</dbReference>
<dbReference type="Proteomes" id="UP000015101">
    <property type="component" value="Unassembled WGS sequence"/>
</dbReference>
<reference evidence="2" key="3">
    <citation type="submission" date="2015-06" db="UniProtKB">
        <authorList>
            <consortium name="EnsemblMetazoa"/>
        </authorList>
    </citation>
    <scope>IDENTIFICATION</scope>
</reference>
<protein>
    <submittedName>
        <fullName evidence="1 2">Uncharacterized protein</fullName>
    </submittedName>
</protein>
<dbReference type="CTD" id="20205731"/>
<reference evidence="1 3" key="2">
    <citation type="journal article" date="2013" name="Nature">
        <title>Insights into bilaterian evolution from three spiralian genomes.</title>
        <authorList>
            <person name="Simakov O."/>
            <person name="Marletaz F."/>
            <person name="Cho S.J."/>
            <person name="Edsinger-Gonzales E."/>
            <person name="Havlak P."/>
            <person name="Hellsten U."/>
            <person name="Kuo D.H."/>
            <person name="Larsson T."/>
            <person name="Lv J."/>
            <person name="Arendt D."/>
            <person name="Savage R."/>
            <person name="Osoegawa K."/>
            <person name="de Jong P."/>
            <person name="Grimwood J."/>
            <person name="Chapman J.A."/>
            <person name="Shapiro H."/>
            <person name="Aerts A."/>
            <person name="Otillar R.P."/>
            <person name="Terry A.Y."/>
            <person name="Boore J.L."/>
            <person name="Grigoriev I.V."/>
            <person name="Lindberg D.R."/>
            <person name="Seaver E.C."/>
            <person name="Weisblat D.A."/>
            <person name="Putnam N.H."/>
            <person name="Rokhsar D.S."/>
        </authorList>
    </citation>
    <scope>NUCLEOTIDE SEQUENCE</scope>
</reference>